<dbReference type="EMBL" id="WHWC01000006">
    <property type="protein sequence ID" value="KAG8380945.1"/>
    <property type="molecule type" value="Genomic_DNA"/>
</dbReference>
<evidence type="ECO:0008006" key="7">
    <source>
        <dbReference type="Google" id="ProtNLM"/>
    </source>
</evidence>
<comment type="caution">
    <text evidence="5">The sequence shown here is derived from an EMBL/GenBank/DDBJ whole genome shotgun (WGS) entry which is preliminary data.</text>
</comment>
<evidence type="ECO:0000256" key="3">
    <source>
        <dbReference type="SAM" id="Coils"/>
    </source>
</evidence>
<dbReference type="GO" id="GO:0009903">
    <property type="term" value="P:chloroplast avoidance movement"/>
    <property type="evidence" value="ECO:0007669"/>
    <property type="project" value="TreeGrafter"/>
</dbReference>
<dbReference type="Pfam" id="PF05701">
    <property type="entry name" value="WEMBL"/>
    <property type="match status" value="2"/>
</dbReference>
<dbReference type="AlphaFoldDB" id="A0AAV6XHR2"/>
<dbReference type="Proteomes" id="UP000826271">
    <property type="component" value="Unassembled WGS sequence"/>
</dbReference>
<dbReference type="PANTHER" id="PTHR32054">
    <property type="entry name" value="HEAVY CHAIN, PUTATIVE, EXPRESSED-RELATED-RELATED"/>
    <property type="match status" value="1"/>
</dbReference>
<evidence type="ECO:0000313" key="6">
    <source>
        <dbReference type="Proteomes" id="UP000826271"/>
    </source>
</evidence>
<reference evidence="5" key="1">
    <citation type="submission" date="2019-10" db="EMBL/GenBank/DDBJ databases">
        <authorList>
            <person name="Zhang R."/>
            <person name="Pan Y."/>
            <person name="Wang J."/>
            <person name="Ma R."/>
            <person name="Yu S."/>
        </authorList>
    </citation>
    <scope>NUCLEOTIDE SEQUENCE</scope>
    <source>
        <strain evidence="5">LA-IB0</strain>
        <tissue evidence="5">Leaf</tissue>
    </source>
</reference>
<comment type="similarity">
    <text evidence="1">Belongs to the WEB family.</text>
</comment>
<evidence type="ECO:0000256" key="1">
    <source>
        <dbReference type="ARBA" id="ARBA00005485"/>
    </source>
</evidence>
<organism evidence="5 6">
    <name type="scientific">Buddleja alternifolia</name>
    <dbReference type="NCBI Taxonomy" id="168488"/>
    <lineage>
        <taxon>Eukaryota</taxon>
        <taxon>Viridiplantae</taxon>
        <taxon>Streptophyta</taxon>
        <taxon>Embryophyta</taxon>
        <taxon>Tracheophyta</taxon>
        <taxon>Spermatophyta</taxon>
        <taxon>Magnoliopsida</taxon>
        <taxon>eudicotyledons</taxon>
        <taxon>Gunneridae</taxon>
        <taxon>Pentapetalae</taxon>
        <taxon>asterids</taxon>
        <taxon>lamiids</taxon>
        <taxon>Lamiales</taxon>
        <taxon>Scrophulariaceae</taxon>
        <taxon>Buddlejeae</taxon>
        <taxon>Buddleja</taxon>
    </lineage>
</organism>
<keyword evidence="2 3" id="KW-0175">Coiled coil</keyword>
<gene>
    <name evidence="5" type="ORF">BUALT_Bualt06G0069300</name>
</gene>
<dbReference type="GO" id="GO:0009904">
    <property type="term" value="P:chloroplast accumulation movement"/>
    <property type="evidence" value="ECO:0007669"/>
    <property type="project" value="TreeGrafter"/>
</dbReference>
<name>A0AAV6XHR2_9LAMI</name>
<evidence type="ECO:0000256" key="4">
    <source>
        <dbReference type="SAM" id="MobiDB-lite"/>
    </source>
</evidence>
<dbReference type="GO" id="GO:0005829">
    <property type="term" value="C:cytosol"/>
    <property type="evidence" value="ECO:0007669"/>
    <property type="project" value="TreeGrafter"/>
</dbReference>
<accession>A0AAV6XHR2</accession>
<protein>
    <recommendedName>
        <fullName evidence="7">WEB family protein</fullName>
    </recommendedName>
</protein>
<sequence>MAECGEGTVTETKRIINPRVEIDTSPPFESVKEAVDRFGGSGPWIPHHLLRLAAAHHGAETFDVDKMEEQAVQLERDLIMKEQQTLNVLKELESAKRFVEGLKLNFMPELSTFLSSPDHKLESLSPGLMFMELNQAKSTLNKTSIDLAAIQASIESLNMKMRKDKALEQNHQVEVAKSPDISMTICKEVNFEAEQFKNMTEASRYEVMKAMTEIERTKNSIKMAEMRLNAAKKMEEAAKAVEAIALAETNARLDGEDSSPDGITLSFEEYQALIQKAKHGQELCKTKFIDDRLEVPILEKFEEPTKENNSNKFMFRKSHRNPHVLNGNESNSTKEKAGRGFRSTTSIGDLLTRKLVVQDDVTVETHAENHSERERVSLSQMLMEKSRLILHPSKPTADGNVEKQYFVQRKKFGFIQVPLPTKHSKKKTQPMNMR</sequence>
<evidence type="ECO:0000256" key="2">
    <source>
        <dbReference type="ARBA" id="ARBA00023054"/>
    </source>
</evidence>
<proteinExistence type="inferred from homology"/>
<dbReference type="PANTHER" id="PTHR32054:SF36">
    <property type="entry name" value="WEB FAMILY PROTEIN"/>
    <property type="match status" value="1"/>
</dbReference>
<feature type="coiled-coil region" evidence="3">
    <location>
        <begin position="207"/>
        <end position="234"/>
    </location>
</feature>
<feature type="region of interest" description="Disordered" evidence="4">
    <location>
        <begin position="321"/>
        <end position="341"/>
    </location>
</feature>
<evidence type="ECO:0000313" key="5">
    <source>
        <dbReference type="EMBL" id="KAG8380945.1"/>
    </source>
</evidence>
<dbReference type="InterPro" id="IPR008545">
    <property type="entry name" value="Web"/>
</dbReference>
<keyword evidence="6" id="KW-1185">Reference proteome</keyword>